<name>A6J5A1_RAT</name>
<sequence>MVLNLMGNLLLDHLMLPRERPSHLSNPWATQKWLSRRSQVISLAPPGWHNPAARRLRSLCSGLMQRYFQFGGTKN</sequence>
<accession>A6J5A1</accession>
<evidence type="ECO:0000313" key="2">
    <source>
        <dbReference type="Proteomes" id="UP000234681"/>
    </source>
</evidence>
<protein>
    <submittedName>
        <fullName evidence="1">RCG58395</fullName>
    </submittedName>
</protein>
<evidence type="ECO:0000313" key="1">
    <source>
        <dbReference type="EMBL" id="EDL95773.1"/>
    </source>
</evidence>
<proteinExistence type="predicted"/>
<dbReference type="AlphaFoldDB" id="A6J5A1"/>
<dbReference type="EMBL" id="CH473975">
    <property type="protein sequence ID" value="EDL95773.1"/>
    <property type="molecule type" value="Genomic_DNA"/>
</dbReference>
<gene>
    <name evidence="1" type="ORF">rCG_58395</name>
</gene>
<organism evidence="1 2">
    <name type="scientific">Rattus norvegicus</name>
    <name type="common">Rat</name>
    <dbReference type="NCBI Taxonomy" id="10116"/>
    <lineage>
        <taxon>Eukaryota</taxon>
        <taxon>Metazoa</taxon>
        <taxon>Chordata</taxon>
        <taxon>Craniata</taxon>
        <taxon>Vertebrata</taxon>
        <taxon>Euteleostomi</taxon>
        <taxon>Mammalia</taxon>
        <taxon>Eutheria</taxon>
        <taxon>Euarchontoglires</taxon>
        <taxon>Glires</taxon>
        <taxon>Rodentia</taxon>
        <taxon>Myomorpha</taxon>
        <taxon>Muroidea</taxon>
        <taxon>Muridae</taxon>
        <taxon>Murinae</taxon>
        <taxon>Rattus</taxon>
    </lineage>
</organism>
<dbReference type="Proteomes" id="UP000234681">
    <property type="component" value="Chromosome 8"/>
</dbReference>
<reference evidence="2" key="1">
    <citation type="submission" date="2005-09" db="EMBL/GenBank/DDBJ databases">
        <authorList>
            <person name="Mural R.J."/>
            <person name="Li P.W."/>
            <person name="Adams M.D."/>
            <person name="Amanatides P.G."/>
            <person name="Baden-Tillson H."/>
            <person name="Barnstead M."/>
            <person name="Chin S.H."/>
            <person name="Dew I."/>
            <person name="Evans C.A."/>
            <person name="Ferriera S."/>
            <person name="Flanigan M."/>
            <person name="Fosler C."/>
            <person name="Glodek A."/>
            <person name="Gu Z."/>
            <person name="Holt R.A."/>
            <person name="Jennings D."/>
            <person name="Kraft C.L."/>
            <person name="Lu F."/>
            <person name="Nguyen T."/>
            <person name="Nusskern D.R."/>
            <person name="Pfannkoch C.M."/>
            <person name="Sitter C."/>
            <person name="Sutton G.G."/>
            <person name="Venter J.C."/>
            <person name="Wang Z."/>
            <person name="Woodage T."/>
            <person name="Zheng X.H."/>
            <person name="Zhong F."/>
        </authorList>
    </citation>
    <scope>NUCLEOTIDE SEQUENCE [LARGE SCALE GENOMIC DNA]</scope>
    <source>
        <strain>BN</strain>
        <strain evidence="2">Sprague-Dawley</strain>
    </source>
</reference>